<gene>
    <name evidence="2" type="ORF">FEQ00_02450</name>
</gene>
<dbReference type="EMBL" id="VJSY01000015">
    <property type="protein sequence ID" value="MDR8754027.1"/>
    <property type="molecule type" value="Genomic_DNA"/>
</dbReference>
<feature type="transmembrane region" description="Helical" evidence="1">
    <location>
        <begin position="57"/>
        <end position="79"/>
    </location>
</feature>
<reference evidence="2 3" key="1">
    <citation type="submission" date="2019-06" db="EMBL/GenBank/DDBJ databases">
        <title>Evolution of Burkholderia multivorans in the lungs of Cystic Fibrosis patients.</title>
        <authorList>
            <person name="Moreira L.M."/>
        </authorList>
    </citation>
    <scope>NUCLEOTIDE SEQUENCE [LARGE SCALE GENOMIC DNA]</scope>
    <source>
        <strain evidence="2 3">VC13239</strain>
    </source>
</reference>
<name>A0ABU2E2D4_9BURK</name>
<dbReference type="Proteomes" id="UP001248067">
    <property type="component" value="Unassembled WGS sequence"/>
</dbReference>
<comment type="caution">
    <text evidence="2">The sequence shown here is derived from an EMBL/GenBank/DDBJ whole genome shotgun (WGS) entry which is preliminary data.</text>
</comment>
<keyword evidence="1" id="KW-1133">Transmembrane helix</keyword>
<keyword evidence="3" id="KW-1185">Reference proteome</keyword>
<sequence length="100" mass="11997">MATLVHRLSKLALFLCLFALSIRYVRPYPYEWTESQTRAWLYTSQALGIRDPEDLYFMVWVTIEVVATVLAYIAIIRVWRYYCRKIRSKNSDRERSNSRP</sequence>
<keyword evidence="1" id="KW-0472">Membrane</keyword>
<protein>
    <submittedName>
        <fullName evidence="2">Uncharacterized protein</fullName>
    </submittedName>
</protein>
<evidence type="ECO:0000256" key="1">
    <source>
        <dbReference type="SAM" id="Phobius"/>
    </source>
</evidence>
<organism evidence="2 3">
    <name type="scientific">Burkholderia pseudomultivorans</name>
    <dbReference type="NCBI Taxonomy" id="1207504"/>
    <lineage>
        <taxon>Bacteria</taxon>
        <taxon>Pseudomonadati</taxon>
        <taxon>Pseudomonadota</taxon>
        <taxon>Betaproteobacteria</taxon>
        <taxon>Burkholderiales</taxon>
        <taxon>Burkholderiaceae</taxon>
        <taxon>Burkholderia</taxon>
        <taxon>Burkholderia cepacia complex</taxon>
    </lineage>
</organism>
<evidence type="ECO:0000313" key="2">
    <source>
        <dbReference type="EMBL" id="MDR8754027.1"/>
    </source>
</evidence>
<accession>A0ABU2E2D4</accession>
<proteinExistence type="predicted"/>
<keyword evidence="1" id="KW-0812">Transmembrane</keyword>
<evidence type="ECO:0000313" key="3">
    <source>
        <dbReference type="Proteomes" id="UP001248067"/>
    </source>
</evidence>